<protein>
    <submittedName>
        <fullName evidence="2">Uncharacterized protein</fullName>
    </submittedName>
</protein>
<proteinExistence type="predicted"/>
<dbReference type="Proteomes" id="UP001259832">
    <property type="component" value="Unassembled WGS sequence"/>
</dbReference>
<feature type="compositionally biased region" description="Polar residues" evidence="1">
    <location>
        <begin position="462"/>
        <end position="480"/>
    </location>
</feature>
<evidence type="ECO:0000256" key="1">
    <source>
        <dbReference type="SAM" id="MobiDB-lite"/>
    </source>
</evidence>
<sequence length="480" mass="52351">MARTTCRGLTKLGLPCSVTWGLTFEGYCKFHVPSASQCRGVARTTGRRCRIKWDLDQSGYCLYHKAQSGGLQCIAIAQSTGQRCQNTVGIDCDGFCSAHNPSNSSTPTCQGTVANSNVLCRYPAKPGYKYCCAAHDSSIKYYSPSLFRDPNLRSHKESGVVKLYNGRDLYHGDRLDLANSEMDHILENQCFSHAFHYIQFRDDREDVDFLASLVKEDIVNELPNLCFTRAATNKIKGAAVWKFLDDCLTGHVGYRGTATFNDYLLAENRDAVRLGRETTRVISGEMGIALKFCQRRLADQGETPEIDALSAQLQRLYVRMQLHTARGAVVRATARTKSQQTNVISGSRCLESIGGAVETSLRADAATFTPRAVQVGNSANQSGINARTGSEDTLAVELSHLSVDLPTDAIANNALDGSVSGDRIATNKGDSKSAVPESTQVSTKTETLDASAKPFLPHPVRSNGSPQHCNQRDCVNSNNN</sequence>
<evidence type="ECO:0000313" key="2">
    <source>
        <dbReference type="EMBL" id="KAK1930492.1"/>
    </source>
</evidence>
<dbReference type="AlphaFoldDB" id="A0AAD9G312"/>
<dbReference type="EMBL" id="JASMQC010000039">
    <property type="protein sequence ID" value="KAK1930492.1"/>
    <property type="molecule type" value="Genomic_DNA"/>
</dbReference>
<name>A0AAD9G312_9STRA</name>
<reference evidence="2" key="1">
    <citation type="submission" date="2023-08" db="EMBL/GenBank/DDBJ databases">
        <title>Reference Genome Resource for the Citrus Pathogen Phytophthora citrophthora.</title>
        <authorList>
            <person name="Moller H."/>
            <person name="Coetzee B."/>
            <person name="Rose L.J."/>
            <person name="Van Niekerk J.M."/>
        </authorList>
    </citation>
    <scope>NUCLEOTIDE SEQUENCE</scope>
    <source>
        <strain evidence="2">STE-U-9442</strain>
    </source>
</reference>
<gene>
    <name evidence="2" type="ORF">P3T76_014163</name>
</gene>
<keyword evidence="3" id="KW-1185">Reference proteome</keyword>
<accession>A0AAD9G312</accession>
<feature type="region of interest" description="Disordered" evidence="1">
    <location>
        <begin position="415"/>
        <end position="480"/>
    </location>
</feature>
<comment type="caution">
    <text evidence="2">The sequence shown here is derived from an EMBL/GenBank/DDBJ whole genome shotgun (WGS) entry which is preliminary data.</text>
</comment>
<feature type="compositionally biased region" description="Polar residues" evidence="1">
    <location>
        <begin position="436"/>
        <end position="445"/>
    </location>
</feature>
<organism evidence="2 3">
    <name type="scientific">Phytophthora citrophthora</name>
    <dbReference type="NCBI Taxonomy" id="4793"/>
    <lineage>
        <taxon>Eukaryota</taxon>
        <taxon>Sar</taxon>
        <taxon>Stramenopiles</taxon>
        <taxon>Oomycota</taxon>
        <taxon>Peronosporomycetes</taxon>
        <taxon>Peronosporales</taxon>
        <taxon>Peronosporaceae</taxon>
        <taxon>Phytophthora</taxon>
    </lineage>
</organism>
<evidence type="ECO:0000313" key="3">
    <source>
        <dbReference type="Proteomes" id="UP001259832"/>
    </source>
</evidence>